<dbReference type="OrthoDB" id="8595425at2"/>
<reference evidence="3 4" key="1">
    <citation type="submission" date="2017-03" db="EMBL/GenBank/DDBJ databases">
        <title>Genome sequence of Clostridium hungatei DSM 14427.</title>
        <authorList>
            <person name="Poehlein A."/>
            <person name="Daniel R."/>
        </authorList>
    </citation>
    <scope>NUCLEOTIDE SEQUENCE [LARGE SCALE GENOMIC DNA]</scope>
    <source>
        <strain evidence="3 4">DSM 14427</strain>
    </source>
</reference>
<feature type="domain" description="Transcription regulator PadR N-terminal" evidence="1">
    <location>
        <begin position="8"/>
        <end position="77"/>
    </location>
</feature>
<dbReference type="SUPFAM" id="SSF46785">
    <property type="entry name" value="Winged helix' DNA-binding domain"/>
    <property type="match status" value="1"/>
</dbReference>
<dbReference type="EMBL" id="MZGX01000026">
    <property type="protein sequence ID" value="OPX42654.1"/>
    <property type="molecule type" value="Genomic_DNA"/>
</dbReference>
<organism evidence="3 4">
    <name type="scientific">Ruminiclostridium hungatei</name>
    <name type="common">Clostridium hungatei</name>
    <dbReference type="NCBI Taxonomy" id="48256"/>
    <lineage>
        <taxon>Bacteria</taxon>
        <taxon>Bacillati</taxon>
        <taxon>Bacillota</taxon>
        <taxon>Clostridia</taxon>
        <taxon>Eubacteriales</taxon>
        <taxon>Oscillospiraceae</taxon>
        <taxon>Ruminiclostridium</taxon>
    </lineage>
</organism>
<comment type="caution">
    <text evidence="3">The sequence shown here is derived from an EMBL/GenBank/DDBJ whole genome shotgun (WGS) entry which is preliminary data.</text>
</comment>
<dbReference type="Proteomes" id="UP000191554">
    <property type="component" value="Unassembled WGS sequence"/>
</dbReference>
<dbReference type="Pfam" id="PF10400">
    <property type="entry name" value="Vir_act_alpha_C"/>
    <property type="match status" value="1"/>
</dbReference>
<sequence>MNKLSYGLLSFLSTEPLTGYDLMLKLNQIWNTTHSAIYPLLAELEEKKYVAYTIIGQNSKPDKKVYEITKAGREVLRTWIASPTDEAVRKDEMMLKIYCMQGLDKLTMDNLLDEMEARYRAQLEKYTRSLEKIIASNNNRFDSYNSSKFGTFVILQKVICDIKTGISWCKWLRSLCNKASAIDCSKDSFESFEELMENYQVSSIGKS</sequence>
<accession>A0A1V4SFS8</accession>
<dbReference type="AlphaFoldDB" id="A0A1V4SFS8"/>
<dbReference type="InterPro" id="IPR005149">
    <property type="entry name" value="Tscrpt_reg_PadR_N"/>
</dbReference>
<dbReference type="Pfam" id="PF03551">
    <property type="entry name" value="PadR"/>
    <property type="match status" value="1"/>
</dbReference>
<dbReference type="RefSeq" id="WP_080065899.1">
    <property type="nucleotide sequence ID" value="NZ_MZGX01000026.1"/>
</dbReference>
<dbReference type="Gene3D" id="6.10.140.190">
    <property type="match status" value="1"/>
</dbReference>
<dbReference type="InterPro" id="IPR036390">
    <property type="entry name" value="WH_DNA-bd_sf"/>
</dbReference>
<gene>
    <name evidence="3" type="ORF">CLHUN_34760</name>
</gene>
<dbReference type="InterPro" id="IPR018309">
    <property type="entry name" value="Tscrpt_reg_PadR_C"/>
</dbReference>
<keyword evidence="4" id="KW-1185">Reference proteome</keyword>
<evidence type="ECO:0000313" key="4">
    <source>
        <dbReference type="Proteomes" id="UP000191554"/>
    </source>
</evidence>
<evidence type="ECO:0000259" key="2">
    <source>
        <dbReference type="Pfam" id="PF10400"/>
    </source>
</evidence>
<dbReference type="InterPro" id="IPR036388">
    <property type="entry name" value="WH-like_DNA-bd_sf"/>
</dbReference>
<feature type="domain" description="Transcription regulator PadR C-terminal" evidence="2">
    <location>
        <begin position="90"/>
        <end position="175"/>
    </location>
</feature>
<dbReference type="Gene3D" id="1.10.10.10">
    <property type="entry name" value="Winged helix-like DNA-binding domain superfamily/Winged helix DNA-binding domain"/>
    <property type="match status" value="1"/>
</dbReference>
<evidence type="ECO:0000259" key="1">
    <source>
        <dbReference type="Pfam" id="PF03551"/>
    </source>
</evidence>
<dbReference type="PANTHER" id="PTHR43252">
    <property type="entry name" value="TRANSCRIPTIONAL REGULATOR YQJI"/>
    <property type="match status" value="1"/>
</dbReference>
<protein>
    <submittedName>
        <fullName evidence="3">Transcriptional regulator PadR-like family protein</fullName>
    </submittedName>
</protein>
<proteinExistence type="predicted"/>
<dbReference type="PANTHER" id="PTHR43252:SF2">
    <property type="entry name" value="TRANSCRIPTION REGULATOR, PADR-LIKE FAMILY"/>
    <property type="match status" value="1"/>
</dbReference>
<evidence type="ECO:0000313" key="3">
    <source>
        <dbReference type="EMBL" id="OPX42654.1"/>
    </source>
</evidence>
<name>A0A1V4SFS8_RUMHU</name>
<dbReference type="STRING" id="48256.CLHUN_34760"/>